<organism evidence="1 2">
    <name type="scientific">Salipiger marinus</name>
    <dbReference type="NCBI Taxonomy" id="555512"/>
    <lineage>
        <taxon>Bacteria</taxon>
        <taxon>Pseudomonadati</taxon>
        <taxon>Pseudomonadota</taxon>
        <taxon>Alphaproteobacteria</taxon>
        <taxon>Rhodobacterales</taxon>
        <taxon>Roseobacteraceae</taxon>
        <taxon>Salipiger</taxon>
    </lineage>
</organism>
<keyword evidence="2" id="KW-1185">Reference proteome</keyword>
<accession>A0A1G8MWM6</accession>
<gene>
    <name evidence="1" type="ORF">SAMN04487993_10092</name>
</gene>
<protein>
    <submittedName>
        <fullName evidence="1">Uncharacterized protein</fullName>
    </submittedName>
</protein>
<evidence type="ECO:0000313" key="2">
    <source>
        <dbReference type="Proteomes" id="UP000199093"/>
    </source>
</evidence>
<reference evidence="1 2" key="1">
    <citation type="submission" date="2016-10" db="EMBL/GenBank/DDBJ databases">
        <authorList>
            <person name="de Groot N.N."/>
        </authorList>
    </citation>
    <scope>NUCLEOTIDE SEQUENCE [LARGE SCALE GENOMIC DNA]</scope>
    <source>
        <strain evidence="1 2">DSM 26424</strain>
    </source>
</reference>
<name>A0A1G8MWM6_9RHOB</name>
<dbReference type="EMBL" id="FNEJ01000009">
    <property type="protein sequence ID" value="SDI72304.1"/>
    <property type="molecule type" value="Genomic_DNA"/>
</dbReference>
<dbReference type="AlphaFoldDB" id="A0A1G8MWM6"/>
<proteinExistence type="predicted"/>
<sequence length="193" mass="21579">MLSARIASYVHDMGVSTGFLELSSATASTEIDAVDEEKLRALKVITDGVTEAEWTVQARNHIMYVRGERDSLFGHHKVMLCYAKGTGFMFWAVIESQGREHELTNFGLVEIVVNGEDTRIDISHRCERQVSGIYTNVLARITEEEARAIAFSESFGVQIRFWNESPVFLGISAVSTEGGKEQLQTFFNTLCMS</sequence>
<dbReference type="Proteomes" id="UP000199093">
    <property type="component" value="Unassembled WGS sequence"/>
</dbReference>
<evidence type="ECO:0000313" key="1">
    <source>
        <dbReference type="EMBL" id="SDI72304.1"/>
    </source>
</evidence>